<dbReference type="InParanoid" id="Q5B245"/>
<keyword evidence="3" id="KW-1185">Reference proteome</keyword>
<evidence type="ECO:0000313" key="2">
    <source>
        <dbReference type="EMBL" id="CBF81998.1"/>
    </source>
</evidence>
<gene>
    <name evidence="2" type="ORF">ANIA_05385</name>
</gene>
<proteinExistence type="predicted"/>
<dbReference type="VEuPathDB" id="FungiDB:AN5385"/>
<feature type="region of interest" description="Disordered" evidence="1">
    <location>
        <begin position="108"/>
        <end position="131"/>
    </location>
</feature>
<protein>
    <submittedName>
        <fullName evidence="2">Uncharacterized protein</fullName>
    </submittedName>
</protein>
<dbReference type="Proteomes" id="UP000000560">
    <property type="component" value="Chromosome V"/>
</dbReference>
<dbReference type="EMBL" id="BN001305">
    <property type="protein sequence ID" value="CBF81998.1"/>
    <property type="molecule type" value="Genomic_DNA"/>
</dbReference>
<accession>Q5B245</accession>
<dbReference type="AlphaFoldDB" id="Q5B245"/>
<accession>C8VGP0</accession>
<reference evidence="3" key="2">
    <citation type="journal article" date="2009" name="Fungal Genet. Biol.">
        <title>The 2008 update of the Aspergillus nidulans genome annotation: a community effort.</title>
        <authorList>
            <person name="Wortman J.R."/>
            <person name="Gilsenan J.M."/>
            <person name="Joardar V."/>
            <person name="Deegan J."/>
            <person name="Clutterbuck J."/>
            <person name="Andersen M.R."/>
            <person name="Archer D."/>
            <person name="Bencina M."/>
            <person name="Braus G."/>
            <person name="Coutinho P."/>
            <person name="von Dohren H."/>
            <person name="Doonan J."/>
            <person name="Driessen A.J."/>
            <person name="Durek P."/>
            <person name="Espeso E."/>
            <person name="Fekete E."/>
            <person name="Flipphi M."/>
            <person name="Estrada C.G."/>
            <person name="Geysens S."/>
            <person name="Goldman G."/>
            <person name="de Groot P.W."/>
            <person name="Hansen K."/>
            <person name="Harris S.D."/>
            <person name="Heinekamp T."/>
            <person name="Helmstaedt K."/>
            <person name="Henrissat B."/>
            <person name="Hofmann G."/>
            <person name="Homan T."/>
            <person name="Horio T."/>
            <person name="Horiuchi H."/>
            <person name="James S."/>
            <person name="Jones M."/>
            <person name="Karaffa L."/>
            <person name="Karanyi Z."/>
            <person name="Kato M."/>
            <person name="Keller N."/>
            <person name="Kelly D.E."/>
            <person name="Kiel J.A."/>
            <person name="Kim J.M."/>
            <person name="van der Klei I.J."/>
            <person name="Klis F.M."/>
            <person name="Kovalchuk A."/>
            <person name="Krasevec N."/>
            <person name="Kubicek C.P."/>
            <person name="Liu B."/>
            <person name="Maccabe A."/>
            <person name="Meyer V."/>
            <person name="Mirabito P."/>
            <person name="Miskei M."/>
            <person name="Mos M."/>
            <person name="Mullins J."/>
            <person name="Nelson D.R."/>
            <person name="Nielsen J."/>
            <person name="Oakley B.R."/>
            <person name="Osmani S.A."/>
            <person name="Pakula T."/>
            <person name="Paszewski A."/>
            <person name="Paulsen I."/>
            <person name="Pilsyk S."/>
            <person name="Pocsi I."/>
            <person name="Punt P.J."/>
            <person name="Ram A.F."/>
            <person name="Ren Q."/>
            <person name="Robellet X."/>
            <person name="Robson G."/>
            <person name="Seiboth B."/>
            <person name="van Solingen P."/>
            <person name="Specht T."/>
            <person name="Sun J."/>
            <person name="Taheri-Talesh N."/>
            <person name="Takeshita N."/>
            <person name="Ussery D."/>
            <person name="vanKuyk P.A."/>
            <person name="Visser H."/>
            <person name="van de Vondervoort P.J."/>
            <person name="de Vries R.P."/>
            <person name="Walton J."/>
            <person name="Xiang X."/>
            <person name="Xiong Y."/>
            <person name="Zeng A.P."/>
            <person name="Brandt B.W."/>
            <person name="Cornell M.J."/>
            <person name="van den Hondel C.A."/>
            <person name="Visser J."/>
            <person name="Oliver S.G."/>
            <person name="Turner G."/>
        </authorList>
    </citation>
    <scope>GENOME REANNOTATION</scope>
    <source>
        <strain evidence="3">FGSC A4 / ATCC 38163 / CBS 112.46 / NRRL 194 / M139</strain>
    </source>
</reference>
<dbReference type="GeneID" id="2871675"/>
<dbReference type="HOGENOM" id="CLU_1189909_0_0_1"/>
<name>Q5B245_EMENI</name>
<dbReference type="OrthoDB" id="10672718at2759"/>
<dbReference type="KEGG" id="ani:ANIA_05385"/>
<dbReference type="RefSeq" id="XP_662989.1">
    <property type="nucleotide sequence ID" value="XM_657897.1"/>
</dbReference>
<evidence type="ECO:0000313" key="3">
    <source>
        <dbReference type="Proteomes" id="UP000000560"/>
    </source>
</evidence>
<organism evidence="2 3">
    <name type="scientific">Emericella nidulans (strain FGSC A4 / ATCC 38163 / CBS 112.46 / NRRL 194 / M139)</name>
    <name type="common">Aspergillus nidulans</name>
    <dbReference type="NCBI Taxonomy" id="227321"/>
    <lineage>
        <taxon>Eukaryota</taxon>
        <taxon>Fungi</taxon>
        <taxon>Dikarya</taxon>
        <taxon>Ascomycota</taxon>
        <taxon>Pezizomycotina</taxon>
        <taxon>Eurotiomycetes</taxon>
        <taxon>Eurotiomycetidae</taxon>
        <taxon>Eurotiales</taxon>
        <taxon>Aspergillaceae</taxon>
        <taxon>Aspergillus</taxon>
        <taxon>Aspergillus subgen. Nidulantes</taxon>
    </lineage>
</organism>
<reference evidence="3" key="1">
    <citation type="journal article" date="2005" name="Nature">
        <title>Sequencing of Aspergillus nidulans and comparative analysis with A. fumigatus and A. oryzae.</title>
        <authorList>
            <person name="Galagan J.E."/>
            <person name="Calvo S.E."/>
            <person name="Cuomo C."/>
            <person name="Ma L.J."/>
            <person name="Wortman J.R."/>
            <person name="Batzoglou S."/>
            <person name="Lee S.I."/>
            <person name="Basturkmen M."/>
            <person name="Spevak C.C."/>
            <person name="Clutterbuck J."/>
            <person name="Kapitonov V."/>
            <person name="Jurka J."/>
            <person name="Scazzocchio C."/>
            <person name="Farman M."/>
            <person name="Butler J."/>
            <person name="Purcell S."/>
            <person name="Harris S."/>
            <person name="Braus G.H."/>
            <person name="Draht O."/>
            <person name="Busch S."/>
            <person name="D'Enfert C."/>
            <person name="Bouchier C."/>
            <person name="Goldman G.H."/>
            <person name="Bell-Pedersen D."/>
            <person name="Griffiths-Jones S."/>
            <person name="Doonan J.H."/>
            <person name="Yu J."/>
            <person name="Vienken K."/>
            <person name="Pain A."/>
            <person name="Freitag M."/>
            <person name="Selker E.U."/>
            <person name="Archer D.B."/>
            <person name="Penalva M.A."/>
            <person name="Oakley B.R."/>
            <person name="Momany M."/>
            <person name="Tanaka T."/>
            <person name="Kumagai T."/>
            <person name="Asai K."/>
            <person name="Machida M."/>
            <person name="Nierman W.C."/>
            <person name="Denning D.W."/>
            <person name="Caddick M."/>
            <person name="Hynes M."/>
            <person name="Paoletti M."/>
            <person name="Fischer R."/>
            <person name="Miller B."/>
            <person name="Dyer P."/>
            <person name="Sachs M.S."/>
            <person name="Osmani S.A."/>
            <person name="Birren B.W."/>
        </authorList>
    </citation>
    <scope>NUCLEOTIDE SEQUENCE [LARGE SCALE GENOMIC DNA]</scope>
    <source>
        <strain evidence="3">FGSC A4 / ATCC 38163 / CBS 112.46 / NRRL 194 / M139</strain>
    </source>
</reference>
<evidence type="ECO:0000256" key="1">
    <source>
        <dbReference type="SAM" id="MobiDB-lite"/>
    </source>
</evidence>
<sequence length="233" mass="25849">MSTKNEVYCPFCNAPAVDNCYGEHLLDPATTPDSPELARALYTSMSTLMSSSLAAEDPRNADATYPGEITETQFRVETDQDIQFNGTGLSSYQAVSKDSESNTAEIGANIDNSPLQANIGPQRKRSKSDPNMTAVAIEKYTAELTDTQARAWQALKEIEKAKNMLRLSQAQHDLWDEAIALGRQKVRVFESKGMKGTLKIELARELSSRLEDFNLRVQIGLKKGTFKGYYSLH</sequence>